<keyword evidence="3" id="KW-1185">Reference proteome</keyword>
<dbReference type="InterPro" id="IPR026444">
    <property type="entry name" value="Secre_tail"/>
</dbReference>
<sequence>MYNEKVTLRYYLEKGQKARLRFSNLTGSVITQKTLVGEGGWQQDQTDLSHQPNGAYLLRFEADKRTITRKFMIVK</sequence>
<gene>
    <name evidence="2" type="ORF">NCI00_14600</name>
</gene>
<dbReference type="Proteomes" id="UP001204772">
    <property type="component" value="Unassembled WGS sequence"/>
</dbReference>
<organism evidence="2 3">
    <name type="scientific">Runella salmonicolor</name>
    <dbReference type="NCBI Taxonomy" id="2950278"/>
    <lineage>
        <taxon>Bacteria</taxon>
        <taxon>Pseudomonadati</taxon>
        <taxon>Bacteroidota</taxon>
        <taxon>Cytophagia</taxon>
        <taxon>Cytophagales</taxon>
        <taxon>Spirosomataceae</taxon>
        <taxon>Runella</taxon>
    </lineage>
</organism>
<name>A0ABT1FSR3_9BACT</name>
<comment type="caution">
    <text evidence="2">The sequence shown here is derived from an EMBL/GenBank/DDBJ whole genome shotgun (WGS) entry which is preliminary data.</text>
</comment>
<dbReference type="RefSeq" id="WP_253528708.1">
    <property type="nucleotide sequence ID" value="NZ_JAMZEL010000005.1"/>
</dbReference>
<evidence type="ECO:0000259" key="1">
    <source>
        <dbReference type="Pfam" id="PF18962"/>
    </source>
</evidence>
<accession>A0ABT1FSR3</accession>
<proteinExistence type="predicted"/>
<feature type="domain" description="Secretion system C-terminal sorting" evidence="1">
    <location>
        <begin position="3"/>
        <end position="73"/>
    </location>
</feature>
<dbReference type="Pfam" id="PF18962">
    <property type="entry name" value="Por_Secre_tail"/>
    <property type="match status" value="1"/>
</dbReference>
<evidence type="ECO:0000313" key="3">
    <source>
        <dbReference type="Proteomes" id="UP001204772"/>
    </source>
</evidence>
<reference evidence="2 3" key="1">
    <citation type="submission" date="2022-06" db="EMBL/GenBank/DDBJ databases">
        <title>Runella sp. S5 genome sequencing.</title>
        <authorList>
            <person name="Park S."/>
        </authorList>
    </citation>
    <scope>NUCLEOTIDE SEQUENCE [LARGE SCALE GENOMIC DNA]</scope>
    <source>
        <strain evidence="2 3">S5</strain>
    </source>
</reference>
<dbReference type="EMBL" id="JAMZEL010000005">
    <property type="protein sequence ID" value="MCP1383673.1"/>
    <property type="molecule type" value="Genomic_DNA"/>
</dbReference>
<protein>
    <submittedName>
        <fullName evidence="2">T9SS type A sorting domain-containing protein</fullName>
    </submittedName>
</protein>
<dbReference type="NCBIfam" id="TIGR04183">
    <property type="entry name" value="Por_Secre_tail"/>
    <property type="match status" value="1"/>
</dbReference>
<evidence type="ECO:0000313" key="2">
    <source>
        <dbReference type="EMBL" id="MCP1383673.1"/>
    </source>
</evidence>